<proteinExistence type="predicted"/>
<evidence type="ECO:0000313" key="3">
    <source>
        <dbReference type="Proteomes" id="UP000198211"/>
    </source>
</evidence>
<dbReference type="Gene3D" id="3.30.420.10">
    <property type="entry name" value="Ribonuclease H-like superfamily/Ribonuclease H"/>
    <property type="match status" value="1"/>
</dbReference>
<sequence>MMRSFTRKRSDGAITTIENCYTQLLGRTLRVYKRFSTLEWLTKSKSLFGRAVQWAVLLSLWHLIVQRVKEKECEFTKLLQSILTYFLCLDRVAIIFMGDSDRCERAPGINDDKRCRIFRNEQWSGKSIGVRLTVQQSLRVTACRNEALMVVLNRHKEITKKFKSVKYLHVMREFNATADSLATEALESKTSKVVLYECRKTELSELNQIQEMIYDSAADSVRVKEVEIREAQSFADFVQIDTQAVMAITRSQSKTQKKHVRFADEQQKTHKGPTSGAEQKELNAEDFDPVVVQAEWRRRIATAQDEELKWCNLKKMLRGEADKLKYRVHEMPGKLLTGLS</sequence>
<dbReference type="Proteomes" id="UP000198211">
    <property type="component" value="Unassembled WGS sequence"/>
</dbReference>
<dbReference type="EMBL" id="NBNE01000295">
    <property type="protein sequence ID" value="OWZ20729.1"/>
    <property type="molecule type" value="Genomic_DNA"/>
</dbReference>
<protein>
    <recommendedName>
        <fullName evidence="4">RNase H type-1 domain-containing protein</fullName>
    </recommendedName>
</protein>
<comment type="caution">
    <text evidence="2">The sequence shown here is derived from an EMBL/GenBank/DDBJ whole genome shotgun (WGS) entry which is preliminary data.</text>
</comment>
<feature type="region of interest" description="Disordered" evidence="1">
    <location>
        <begin position="256"/>
        <end position="283"/>
    </location>
</feature>
<evidence type="ECO:0000256" key="1">
    <source>
        <dbReference type="SAM" id="MobiDB-lite"/>
    </source>
</evidence>
<dbReference type="AlphaFoldDB" id="A0A225WUK1"/>
<gene>
    <name evidence="2" type="ORF">PHMEG_0004824</name>
</gene>
<dbReference type="GO" id="GO:0003676">
    <property type="term" value="F:nucleic acid binding"/>
    <property type="evidence" value="ECO:0007669"/>
    <property type="project" value="InterPro"/>
</dbReference>
<name>A0A225WUK1_9STRA</name>
<accession>A0A225WUK1</accession>
<dbReference type="InterPro" id="IPR036397">
    <property type="entry name" value="RNaseH_sf"/>
</dbReference>
<organism evidence="2 3">
    <name type="scientific">Phytophthora megakarya</name>
    <dbReference type="NCBI Taxonomy" id="4795"/>
    <lineage>
        <taxon>Eukaryota</taxon>
        <taxon>Sar</taxon>
        <taxon>Stramenopiles</taxon>
        <taxon>Oomycota</taxon>
        <taxon>Peronosporomycetes</taxon>
        <taxon>Peronosporales</taxon>
        <taxon>Peronosporaceae</taxon>
        <taxon>Phytophthora</taxon>
    </lineage>
</organism>
<evidence type="ECO:0008006" key="4">
    <source>
        <dbReference type="Google" id="ProtNLM"/>
    </source>
</evidence>
<evidence type="ECO:0000313" key="2">
    <source>
        <dbReference type="EMBL" id="OWZ20729.1"/>
    </source>
</evidence>
<reference evidence="3" key="1">
    <citation type="submission" date="2017-03" db="EMBL/GenBank/DDBJ databases">
        <title>Phytopthora megakarya and P. palmivora, two closely related causual agents of cacao black pod achieved similar genome size and gene model numbers by different mechanisms.</title>
        <authorList>
            <person name="Ali S."/>
            <person name="Shao J."/>
            <person name="Larry D.J."/>
            <person name="Kronmiller B."/>
            <person name="Shen D."/>
            <person name="Strem M.D."/>
            <person name="Melnick R.L."/>
            <person name="Guiltinan M.J."/>
            <person name="Tyler B.M."/>
            <person name="Meinhardt L.W."/>
            <person name="Bailey B.A."/>
        </authorList>
    </citation>
    <scope>NUCLEOTIDE SEQUENCE [LARGE SCALE GENOMIC DNA]</scope>
    <source>
        <strain evidence="3">zdho120</strain>
    </source>
</reference>
<keyword evidence="3" id="KW-1185">Reference proteome</keyword>